<evidence type="ECO:0000256" key="3">
    <source>
        <dbReference type="ARBA" id="ARBA00048741"/>
    </source>
</evidence>
<dbReference type="Proteomes" id="UP000544872">
    <property type="component" value="Unassembled WGS sequence"/>
</dbReference>
<evidence type="ECO:0000313" key="5">
    <source>
        <dbReference type="EMBL" id="MBB6211038.1"/>
    </source>
</evidence>
<dbReference type="Gene3D" id="3.60.20.10">
    <property type="entry name" value="Glutamine Phosphoribosylpyrophosphate, subunit 1, domain 1"/>
    <property type="match status" value="1"/>
</dbReference>
<dbReference type="PANTHER" id="PTHR43284">
    <property type="entry name" value="ASPARAGINE SYNTHETASE (GLUTAMINE-HYDROLYZING)"/>
    <property type="match status" value="1"/>
</dbReference>
<comment type="caution">
    <text evidence="5">The sequence shown here is derived from an EMBL/GenBank/DDBJ whole genome shotgun (WGS) entry which is preliminary data.</text>
</comment>
<feature type="domain" description="Asparagine synthetase" evidence="4">
    <location>
        <begin position="241"/>
        <end position="618"/>
    </location>
</feature>
<comment type="pathway">
    <text evidence="1">Amino-acid biosynthesis; L-asparagine biosynthesis; L-asparagine from L-aspartate (L-Gln route): step 1/1.</text>
</comment>
<dbReference type="GO" id="GO:0005829">
    <property type="term" value="C:cytosol"/>
    <property type="evidence" value="ECO:0007669"/>
    <property type="project" value="TreeGrafter"/>
</dbReference>
<protein>
    <recommendedName>
        <fullName evidence="2">asparagine synthase (glutamine-hydrolyzing)</fullName>
        <ecNumber evidence="2">6.3.5.4</ecNumber>
    </recommendedName>
</protein>
<dbReference type="RefSeq" id="WP_260402459.1">
    <property type="nucleotide sequence ID" value="NZ_JACIIX010000009.1"/>
</dbReference>
<proteinExistence type="predicted"/>
<keyword evidence="6" id="KW-1185">Reference proteome</keyword>
<dbReference type="SUPFAM" id="SSF56235">
    <property type="entry name" value="N-terminal nucleophile aminohydrolases (Ntn hydrolases)"/>
    <property type="match status" value="1"/>
</dbReference>
<dbReference type="AlphaFoldDB" id="A0A7X0DMF8"/>
<evidence type="ECO:0000259" key="4">
    <source>
        <dbReference type="Pfam" id="PF00733"/>
    </source>
</evidence>
<dbReference type="EMBL" id="JACIIX010000009">
    <property type="protein sequence ID" value="MBB6211038.1"/>
    <property type="molecule type" value="Genomic_DNA"/>
</dbReference>
<reference evidence="5 6" key="1">
    <citation type="submission" date="2020-08" db="EMBL/GenBank/DDBJ databases">
        <title>Genomic Encyclopedia of Type Strains, Phase IV (KMG-IV): sequencing the most valuable type-strain genomes for metagenomic binning, comparative biology and taxonomic classification.</title>
        <authorList>
            <person name="Goeker M."/>
        </authorList>
    </citation>
    <scope>NUCLEOTIDE SEQUENCE [LARGE SCALE GENOMIC DNA]</scope>
    <source>
        <strain evidence="5 6">DSM 11590</strain>
    </source>
</reference>
<dbReference type="Gene3D" id="3.40.50.620">
    <property type="entry name" value="HUPs"/>
    <property type="match status" value="1"/>
</dbReference>
<dbReference type="Pfam" id="PF00733">
    <property type="entry name" value="Asn_synthase"/>
    <property type="match status" value="1"/>
</dbReference>
<dbReference type="InterPro" id="IPR014729">
    <property type="entry name" value="Rossmann-like_a/b/a_fold"/>
</dbReference>
<comment type="catalytic activity">
    <reaction evidence="3">
        <text>L-aspartate + L-glutamine + ATP + H2O = L-asparagine + L-glutamate + AMP + diphosphate + H(+)</text>
        <dbReference type="Rhea" id="RHEA:12228"/>
        <dbReference type="ChEBI" id="CHEBI:15377"/>
        <dbReference type="ChEBI" id="CHEBI:15378"/>
        <dbReference type="ChEBI" id="CHEBI:29985"/>
        <dbReference type="ChEBI" id="CHEBI:29991"/>
        <dbReference type="ChEBI" id="CHEBI:30616"/>
        <dbReference type="ChEBI" id="CHEBI:33019"/>
        <dbReference type="ChEBI" id="CHEBI:58048"/>
        <dbReference type="ChEBI" id="CHEBI:58359"/>
        <dbReference type="ChEBI" id="CHEBI:456215"/>
        <dbReference type="EC" id="6.3.5.4"/>
    </reaction>
</comment>
<dbReference type="PANTHER" id="PTHR43284:SF1">
    <property type="entry name" value="ASPARAGINE SYNTHETASE"/>
    <property type="match status" value="1"/>
</dbReference>
<evidence type="ECO:0000256" key="1">
    <source>
        <dbReference type="ARBA" id="ARBA00005187"/>
    </source>
</evidence>
<sequence>MGCLTDLTGSVSFGAEPLSPWLRERFYTSSRQDGAVALPGLHAGFLAAPHPGRRSAPKGSGGSGAADCGPAGHITLFSGFLFEREALARALDGDPAWPDARLTARWITRHGLDRLGDLAGDYALSYWNPGQRRLHLAVAPMGSRLLYWSRSGGVFHFSTTAAGLLRLPDVCRDLDPLHLTARLAAMTGDPARTVYREIHQVIPGNRLTVSPDGHRTTALWQPDLSRRLHLADDGAYLDAAEELLDRAVARRLHHARAPAFLASGGLDSSAVLTSALRLAGDDRVRAYTIVPPPGLAVQAAPGWYADETPKMQDLAAQRPALSVTLCSDDAPSPLETTPAHLFMATGLPCIIASQIGWLDIAYRRMRQAGHDVALTGQSGNFSLSYDGHLCGADLMREGHPLTALRLLWQSARYQGKAFLPTLRQTVIAPLLPDSLYYRQRRWRRMPPPLTAGPLFRPGWLDRIGLAGYLADNAEQALQERGRGSREQILHFLLKRRAMALPNTHALERIHGLEIRDIYADRDLLEFMLALPRQQFLLDGRPRSLARRLLERQGVPASITRETLAGQQRVDWNHRQTRQLAEFAADLDSFSHTPLLADMLDLPRMRQMLADWPATGPPHATMRLSHGFYFTNAIQIGRFVRWASGSNG</sequence>
<dbReference type="InterPro" id="IPR001962">
    <property type="entry name" value="Asn_synthase"/>
</dbReference>
<dbReference type="SUPFAM" id="SSF52402">
    <property type="entry name" value="Adenine nucleotide alpha hydrolases-like"/>
    <property type="match status" value="1"/>
</dbReference>
<accession>A0A7X0DMF8</accession>
<dbReference type="GO" id="GO:0006529">
    <property type="term" value="P:asparagine biosynthetic process"/>
    <property type="evidence" value="ECO:0007669"/>
    <property type="project" value="InterPro"/>
</dbReference>
<dbReference type="EC" id="6.3.5.4" evidence="2"/>
<evidence type="ECO:0000313" key="6">
    <source>
        <dbReference type="Proteomes" id="UP000544872"/>
    </source>
</evidence>
<name>A0A7X0DMF8_NOVIT</name>
<organism evidence="5 6">
    <name type="scientific">Novispirillum itersonii</name>
    <name type="common">Aquaspirillum itersonii</name>
    <dbReference type="NCBI Taxonomy" id="189"/>
    <lineage>
        <taxon>Bacteria</taxon>
        <taxon>Pseudomonadati</taxon>
        <taxon>Pseudomonadota</taxon>
        <taxon>Alphaproteobacteria</taxon>
        <taxon>Rhodospirillales</taxon>
        <taxon>Novispirillaceae</taxon>
        <taxon>Novispirillum</taxon>
    </lineage>
</organism>
<gene>
    <name evidence="5" type="ORF">FHS48_002473</name>
</gene>
<dbReference type="InterPro" id="IPR051786">
    <property type="entry name" value="ASN_synthetase/amidase"/>
</dbReference>
<evidence type="ECO:0000256" key="2">
    <source>
        <dbReference type="ARBA" id="ARBA00012737"/>
    </source>
</evidence>
<dbReference type="GO" id="GO:0004066">
    <property type="term" value="F:asparagine synthase (glutamine-hydrolyzing) activity"/>
    <property type="evidence" value="ECO:0007669"/>
    <property type="project" value="UniProtKB-EC"/>
</dbReference>
<keyword evidence="5" id="KW-0436">Ligase</keyword>
<dbReference type="InterPro" id="IPR029055">
    <property type="entry name" value="Ntn_hydrolases_N"/>
</dbReference>